<evidence type="ECO:0000313" key="10">
    <source>
        <dbReference type="Ensembl" id="ENSOANP00000044000.1"/>
    </source>
</evidence>
<dbReference type="Ensembl" id="ENSOANT00000047330.1">
    <property type="protein sequence ID" value="ENSOANP00000044000.1"/>
    <property type="gene ID" value="ENSOANG00000046677.1"/>
</dbReference>
<evidence type="ECO:0000256" key="4">
    <source>
        <dbReference type="ARBA" id="ARBA00022490"/>
    </source>
</evidence>
<dbReference type="Proteomes" id="UP000002279">
    <property type="component" value="Chromosome 11"/>
</dbReference>
<feature type="compositionally biased region" description="Basic and acidic residues" evidence="8">
    <location>
        <begin position="211"/>
        <end position="227"/>
    </location>
</feature>
<evidence type="ECO:0000256" key="3">
    <source>
        <dbReference type="ARBA" id="ARBA00010091"/>
    </source>
</evidence>
<evidence type="ECO:0000256" key="2">
    <source>
        <dbReference type="ARBA" id="ARBA00004138"/>
    </source>
</evidence>
<dbReference type="Bgee" id="ENSOANG00000046677">
    <property type="expression patterns" value="Expressed in testis and 7 other cell types or tissues"/>
</dbReference>
<dbReference type="PANTHER" id="PTHR34174:SF1">
    <property type="entry name" value="CENTRIOLAR AND CILIOGENESIS-ASSOCIATED PROTEIN HYLS1"/>
    <property type="match status" value="1"/>
</dbReference>
<dbReference type="GO" id="GO:0005814">
    <property type="term" value="C:centriole"/>
    <property type="evidence" value="ECO:0000318"/>
    <property type="project" value="GO_Central"/>
</dbReference>
<reference evidence="10" key="3">
    <citation type="submission" date="2025-09" db="UniProtKB">
        <authorList>
            <consortium name="Ensembl"/>
        </authorList>
    </citation>
    <scope>IDENTIFICATION</scope>
    <source>
        <strain evidence="10">Glennie</strain>
    </source>
</reference>
<dbReference type="AlphaFoldDB" id="A0A6I8NSP0"/>
<dbReference type="Pfam" id="PF15311">
    <property type="entry name" value="HYLS1_C"/>
    <property type="match status" value="1"/>
</dbReference>
<accession>A0A6I8NSP0</accession>
<protein>
    <recommendedName>
        <fullName evidence="9">Centriolar and ciliogenesis-associated protein HYLS1 C-terminal domain-containing protein</fullName>
    </recommendedName>
</protein>
<evidence type="ECO:0000256" key="5">
    <source>
        <dbReference type="ARBA" id="ARBA00022794"/>
    </source>
</evidence>
<organism evidence="10 11">
    <name type="scientific">Ornithorhynchus anatinus</name>
    <name type="common">Duckbill platypus</name>
    <dbReference type="NCBI Taxonomy" id="9258"/>
    <lineage>
        <taxon>Eukaryota</taxon>
        <taxon>Metazoa</taxon>
        <taxon>Chordata</taxon>
        <taxon>Craniata</taxon>
        <taxon>Vertebrata</taxon>
        <taxon>Euteleostomi</taxon>
        <taxon>Mammalia</taxon>
        <taxon>Monotremata</taxon>
        <taxon>Ornithorhynchidae</taxon>
        <taxon>Ornithorhynchus</taxon>
    </lineage>
</organism>
<dbReference type="PANTHER" id="PTHR34174">
    <property type="entry name" value="HYDROLETHALUS SYNDROME PROTEIN 1"/>
    <property type="match status" value="1"/>
</dbReference>
<feature type="compositionally biased region" description="Low complexity" evidence="8">
    <location>
        <begin position="162"/>
        <end position="177"/>
    </location>
</feature>
<dbReference type="PRINTS" id="PR02098">
    <property type="entry name" value="HYLETHALUSS1"/>
</dbReference>
<proteinExistence type="inferred from homology"/>
<dbReference type="GO" id="GO:0060271">
    <property type="term" value="P:cilium assembly"/>
    <property type="evidence" value="ECO:0000318"/>
    <property type="project" value="GO_Central"/>
</dbReference>
<keyword evidence="4" id="KW-0963">Cytoplasm</keyword>
<gene>
    <name evidence="10" type="primary">HYLS1</name>
</gene>
<feature type="region of interest" description="Disordered" evidence="8">
    <location>
        <begin position="38"/>
        <end position="62"/>
    </location>
</feature>
<evidence type="ECO:0000256" key="8">
    <source>
        <dbReference type="SAM" id="MobiDB-lite"/>
    </source>
</evidence>
<comment type="similarity">
    <text evidence="3">Belongs to the HYLS1 family.</text>
</comment>
<keyword evidence="7" id="KW-0966">Cell projection</keyword>
<reference evidence="10" key="2">
    <citation type="submission" date="2025-08" db="UniProtKB">
        <authorList>
            <consortium name="Ensembl"/>
        </authorList>
    </citation>
    <scope>IDENTIFICATION</scope>
    <source>
        <strain evidence="10">Glennie</strain>
    </source>
</reference>
<dbReference type="InterPro" id="IPR027918">
    <property type="entry name" value="HYLS1_C_dom"/>
</dbReference>
<feature type="compositionally biased region" description="Basic residues" evidence="8">
    <location>
        <begin position="186"/>
        <end position="198"/>
    </location>
</feature>
<dbReference type="GeneTree" id="ENSGT00390000008848"/>
<evidence type="ECO:0000313" key="11">
    <source>
        <dbReference type="Proteomes" id="UP000002279"/>
    </source>
</evidence>
<name>A0A6I8NSP0_ORNAN</name>
<keyword evidence="5" id="KW-0970">Cilium biogenesis/degradation</keyword>
<evidence type="ECO:0000259" key="9">
    <source>
        <dbReference type="Pfam" id="PF15311"/>
    </source>
</evidence>
<dbReference type="InParanoid" id="A0A6I8NSP0"/>
<feature type="domain" description="Centriolar and ciliogenesis-associated protein HYLS1 C-terminal" evidence="9">
    <location>
        <begin position="308"/>
        <end position="388"/>
    </location>
</feature>
<feature type="region of interest" description="Disordered" evidence="8">
    <location>
        <begin position="131"/>
        <end position="227"/>
    </location>
</feature>
<comment type="subcellular location">
    <subcellularLocation>
        <location evidence="2">Cell projection</location>
        <location evidence="2">Cilium</location>
    </subcellularLocation>
    <subcellularLocation>
        <location evidence="1">Cytoplasm</location>
        <location evidence="1">Cytoskeleton</location>
        <location evidence="1">Microtubule organizing center</location>
        <location evidence="1">Centrosome</location>
        <location evidence="1">Centriole</location>
    </subcellularLocation>
</comment>
<feature type="region of interest" description="Disordered" evidence="8">
    <location>
        <begin position="239"/>
        <end position="276"/>
    </location>
</feature>
<dbReference type="InterPro" id="IPR052319">
    <property type="entry name" value="Centriolar_ciliogenesis_assoc"/>
</dbReference>
<evidence type="ECO:0000256" key="6">
    <source>
        <dbReference type="ARBA" id="ARBA00023212"/>
    </source>
</evidence>
<dbReference type="InterPro" id="IPR026227">
    <property type="entry name" value="HYLS1"/>
</dbReference>
<dbReference type="OMA" id="ICYLQRE"/>
<dbReference type="FunCoup" id="A0A6I8NSP0">
    <property type="interactions" value="308"/>
</dbReference>
<feature type="region of interest" description="Disordered" evidence="8">
    <location>
        <begin position="87"/>
        <end position="113"/>
    </location>
</feature>
<reference evidence="10 11" key="1">
    <citation type="journal article" date="2008" name="Nature">
        <title>Genome analysis of the platypus reveals unique signatures of evolution.</title>
        <authorList>
            <person name="Warren W.C."/>
            <person name="Hillier L.W."/>
            <person name="Marshall Graves J.A."/>
            <person name="Birney E."/>
            <person name="Ponting C.P."/>
            <person name="Grutzner F."/>
            <person name="Belov K."/>
            <person name="Miller W."/>
            <person name="Clarke L."/>
            <person name="Chinwalla A.T."/>
            <person name="Yang S.P."/>
            <person name="Heger A."/>
            <person name="Locke D.P."/>
            <person name="Miethke P."/>
            <person name="Waters P.D."/>
            <person name="Veyrunes F."/>
            <person name="Fulton L."/>
            <person name="Fulton B."/>
            <person name="Graves T."/>
            <person name="Wallis J."/>
            <person name="Puente X.S."/>
            <person name="Lopez-Otin C."/>
            <person name="Ordonez G.R."/>
            <person name="Eichler E.E."/>
            <person name="Chen L."/>
            <person name="Cheng Z."/>
            <person name="Deakin J.E."/>
            <person name="Alsop A."/>
            <person name="Thompson K."/>
            <person name="Kirby P."/>
            <person name="Papenfuss A.T."/>
            <person name="Wakefield M.J."/>
            <person name="Olender T."/>
            <person name="Lancet D."/>
            <person name="Huttley G.A."/>
            <person name="Smit A.F."/>
            <person name="Pask A."/>
            <person name="Temple-Smith P."/>
            <person name="Batzer M.A."/>
            <person name="Walker J.A."/>
            <person name="Konkel M.K."/>
            <person name="Harris R.S."/>
            <person name="Whittington C.M."/>
            <person name="Wong E.S."/>
            <person name="Gemmell N.J."/>
            <person name="Buschiazzo E."/>
            <person name="Vargas Jentzsch I.M."/>
            <person name="Merkel A."/>
            <person name="Schmitz J."/>
            <person name="Zemann A."/>
            <person name="Churakov G."/>
            <person name="Kriegs J.O."/>
            <person name="Brosius J."/>
            <person name="Murchison E.P."/>
            <person name="Sachidanandam R."/>
            <person name="Smith C."/>
            <person name="Hannon G.J."/>
            <person name="Tsend-Ayush E."/>
            <person name="McMillan D."/>
            <person name="Attenborough R."/>
            <person name="Rens W."/>
            <person name="Ferguson-Smith M."/>
            <person name="Lefevre C.M."/>
            <person name="Sharp J.A."/>
            <person name="Nicholas K.R."/>
            <person name="Ray D.A."/>
            <person name="Kube M."/>
            <person name="Reinhardt R."/>
            <person name="Pringle T.H."/>
            <person name="Taylor J."/>
            <person name="Jones R.C."/>
            <person name="Nixon B."/>
            <person name="Dacheux J.L."/>
            <person name="Niwa H."/>
            <person name="Sekita Y."/>
            <person name="Huang X."/>
            <person name="Stark A."/>
            <person name="Kheradpour P."/>
            <person name="Kellis M."/>
            <person name="Flicek P."/>
            <person name="Chen Y."/>
            <person name="Webber C."/>
            <person name="Hardison R."/>
            <person name="Nelson J."/>
            <person name="Hallsworth-Pepin K."/>
            <person name="Delehaunty K."/>
            <person name="Markovic C."/>
            <person name="Minx P."/>
            <person name="Feng Y."/>
            <person name="Kremitzki C."/>
            <person name="Mitreva M."/>
            <person name="Glasscock J."/>
            <person name="Wylie T."/>
            <person name="Wohldmann P."/>
            <person name="Thiru P."/>
            <person name="Nhan M.N."/>
            <person name="Pohl C.S."/>
            <person name="Smith S.M."/>
            <person name="Hou S."/>
            <person name="Nefedov M."/>
            <person name="de Jong P.J."/>
            <person name="Renfree M.B."/>
            <person name="Mardis E.R."/>
            <person name="Wilson R.K."/>
        </authorList>
    </citation>
    <scope>NUCLEOTIDE SEQUENCE [LARGE SCALE GENOMIC DNA]</scope>
    <source>
        <strain evidence="10 11">Glennie</strain>
    </source>
</reference>
<evidence type="ECO:0000256" key="1">
    <source>
        <dbReference type="ARBA" id="ARBA00004114"/>
    </source>
</evidence>
<keyword evidence="6" id="KW-0206">Cytoskeleton</keyword>
<keyword evidence="11" id="KW-1185">Reference proteome</keyword>
<sequence>MERTNRKGGLAPTWADLTNGIREGAGLSASFKRTAVELNGREERSAPARRPPVFSLTVSYSPGPVRLRRSDRGLFENPGKPRIFRLSTEQSRPSGPGEVMEALMGPRPQRWDTVDPEDRLAAAGMTFTRVCASQGEGDSQRGARPPSYDPYSKASVTPGGWPLLPRLPRSLAAEGAGPPEPAPQAARKRPVMKRKVLRRKPDGEVQVSDESALREPESSSESDPERELWDLRRRLMGLRTYRPASPPSPPTSDRGGSSDPERGYPGAARGDPAGYLRHEEPGQLAYEQDLFLPSRARSFILPPAELPGRVRGKVDRVARYLAYKRDWESLRLPGETAHRELRWGIREQMLDRPEAPPRPHQVYVPNTYLVPTEKKRSALRWGVRCDLALGIIPRKAPSL</sequence>
<dbReference type="GO" id="GO:0097730">
    <property type="term" value="C:non-motile cilium"/>
    <property type="evidence" value="ECO:0000318"/>
    <property type="project" value="GO_Central"/>
</dbReference>
<evidence type="ECO:0000256" key="7">
    <source>
        <dbReference type="ARBA" id="ARBA00023273"/>
    </source>
</evidence>